<dbReference type="Pfam" id="PF00912">
    <property type="entry name" value="Transgly"/>
    <property type="match status" value="1"/>
</dbReference>
<dbReference type="GeneID" id="47723287"/>
<keyword evidence="16" id="KW-1185">Reference proteome</keyword>
<keyword evidence="4" id="KW-0121">Carboxypeptidase</keyword>
<proteinExistence type="inferred from homology"/>
<dbReference type="GO" id="GO:0009252">
    <property type="term" value="P:peptidoglycan biosynthetic process"/>
    <property type="evidence" value="ECO:0007669"/>
    <property type="project" value="InterPro"/>
</dbReference>
<dbReference type="InterPro" id="IPR011815">
    <property type="entry name" value="PBP_1c"/>
</dbReference>
<keyword evidence="5" id="KW-0645">Protease</keyword>
<dbReference type="EC" id="2.4.99.28" evidence="10"/>
<evidence type="ECO:0000256" key="7">
    <source>
        <dbReference type="ARBA" id="ARBA00022679"/>
    </source>
</evidence>
<dbReference type="Proteomes" id="UP000231564">
    <property type="component" value="Chromosome MARIT"/>
</dbReference>
<dbReference type="SUPFAM" id="SSF53955">
    <property type="entry name" value="Lysozyme-like"/>
    <property type="match status" value="1"/>
</dbReference>
<dbReference type="RefSeq" id="WP_100211289.1">
    <property type="nucleotide sequence ID" value="NZ_CP138495.1"/>
</dbReference>
<evidence type="ECO:0000256" key="6">
    <source>
        <dbReference type="ARBA" id="ARBA00022676"/>
    </source>
</evidence>
<dbReference type="AlphaFoldDB" id="A0A2H1E9Y9"/>
<keyword evidence="7 15" id="KW-0808">Transferase</keyword>
<evidence type="ECO:0000256" key="3">
    <source>
        <dbReference type="ARBA" id="ARBA00007739"/>
    </source>
</evidence>
<evidence type="ECO:0000256" key="4">
    <source>
        <dbReference type="ARBA" id="ARBA00022645"/>
    </source>
</evidence>
<evidence type="ECO:0000313" key="15">
    <source>
        <dbReference type="EMBL" id="SFZ82845.1"/>
    </source>
</evidence>
<dbReference type="GO" id="GO:0008955">
    <property type="term" value="F:peptidoglycan glycosyltransferase activity"/>
    <property type="evidence" value="ECO:0007669"/>
    <property type="project" value="UniProtKB-EC"/>
</dbReference>
<dbReference type="EMBL" id="LT634361">
    <property type="protein sequence ID" value="SFZ82845.1"/>
    <property type="molecule type" value="Genomic_DNA"/>
</dbReference>
<keyword evidence="9" id="KW-0511">Multifunctional enzyme</keyword>
<feature type="domain" description="Penicillin-binding C-terminal" evidence="14">
    <location>
        <begin position="709"/>
        <end position="793"/>
    </location>
</feature>
<evidence type="ECO:0000256" key="2">
    <source>
        <dbReference type="ARBA" id="ARBA00007090"/>
    </source>
</evidence>
<name>A0A2H1E9Y9_9FLAO</name>
<dbReference type="Gene3D" id="1.10.3810.10">
    <property type="entry name" value="Biosynthetic peptidoglycan transglycosylase-like"/>
    <property type="match status" value="1"/>
</dbReference>
<feature type="domain" description="Glycosyl transferase family 51" evidence="13">
    <location>
        <begin position="72"/>
        <end position="236"/>
    </location>
</feature>
<evidence type="ECO:0000256" key="5">
    <source>
        <dbReference type="ARBA" id="ARBA00022670"/>
    </source>
</evidence>
<dbReference type="GO" id="GO:0030288">
    <property type="term" value="C:outer membrane-bounded periplasmic space"/>
    <property type="evidence" value="ECO:0007669"/>
    <property type="project" value="TreeGrafter"/>
</dbReference>
<dbReference type="Gene3D" id="3.40.710.10">
    <property type="entry name" value="DD-peptidase/beta-lactamase superfamily"/>
    <property type="match status" value="1"/>
</dbReference>
<dbReference type="GO" id="GO:0006508">
    <property type="term" value="P:proteolysis"/>
    <property type="evidence" value="ECO:0007669"/>
    <property type="project" value="UniProtKB-KW"/>
</dbReference>
<dbReference type="InterPro" id="IPR036950">
    <property type="entry name" value="PBP_transglycosylase"/>
</dbReference>
<protein>
    <recommendedName>
        <fullName evidence="10">peptidoglycan glycosyltransferase</fullName>
        <ecNumber evidence="10">2.4.99.28</ecNumber>
    </recommendedName>
</protein>
<comment type="similarity">
    <text evidence="2">In the C-terminal section; belongs to the transpeptidase family.</text>
</comment>
<dbReference type="InterPro" id="IPR023346">
    <property type="entry name" value="Lysozyme-like_dom_sf"/>
</dbReference>
<accession>A0A2H1E9Y9</accession>
<evidence type="ECO:0000259" key="12">
    <source>
        <dbReference type="Pfam" id="PF00905"/>
    </source>
</evidence>
<dbReference type="STRING" id="1349785.GCA_000509405_00894"/>
<gene>
    <name evidence="15" type="ORF">MARIT_1780</name>
</gene>
<dbReference type="InterPro" id="IPR001264">
    <property type="entry name" value="Glyco_trans_51"/>
</dbReference>
<organism evidence="15 16">
    <name type="scientific">Tenacibaculum maritimum NCIMB 2154</name>
    <dbReference type="NCBI Taxonomy" id="1349785"/>
    <lineage>
        <taxon>Bacteria</taxon>
        <taxon>Pseudomonadati</taxon>
        <taxon>Bacteroidota</taxon>
        <taxon>Flavobacteriia</taxon>
        <taxon>Flavobacteriales</taxon>
        <taxon>Flavobacteriaceae</taxon>
        <taxon>Tenacibaculum</taxon>
    </lineage>
</organism>
<dbReference type="SUPFAM" id="SSF56601">
    <property type="entry name" value="beta-lactamase/transpeptidase-like"/>
    <property type="match status" value="1"/>
</dbReference>
<feature type="domain" description="Penicillin-binding protein transpeptidase" evidence="12">
    <location>
        <begin position="313"/>
        <end position="573"/>
    </location>
</feature>
<dbReference type="InterPro" id="IPR012338">
    <property type="entry name" value="Beta-lactam/transpept-like"/>
</dbReference>
<evidence type="ECO:0000256" key="11">
    <source>
        <dbReference type="ARBA" id="ARBA00049902"/>
    </source>
</evidence>
<dbReference type="InterPro" id="IPR001460">
    <property type="entry name" value="PCN-bd_Tpept"/>
</dbReference>
<dbReference type="InterPro" id="IPR009647">
    <property type="entry name" value="PBP_C"/>
</dbReference>
<evidence type="ECO:0000256" key="9">
    <source>
        <dbReference type="ARBA" id="ARBA00023268"/>
    </source>
</evidence>
<dbReference type="GO" id="GO:0008658">
    <property type="term" value="F:penicillin binding"/>
    <property type="evidence" value="ECO:0007669"/>
    <property type="project" value="InterPro"/>
</dbReference>
<evidence type="ECO:0000256" key="8">
    <source>
        <dbReference type="ARBA" id="ARBA00022801"/>
    </source>
</evidence>
<evidence type="ECO:0000259" key="14">
    <source>
        <dbReference type="Pfam" id="PF06832"/>
    </source>
</evidence>
<reference evidence="15 16" key="1">
    <citation type="submission" date="2016-11" db="EMBL/GenBank/DDBJ databases">
        <authorList>
            <person name="Jaros S."/>
            <person name="Januszkiewicz K."/>
            <person name="Wedrychowicz H."/>
        </authorList>
    </citation>
    <scope>NUCLEOTIDE SEQUENCE [LARGE SCALE GENOMIC DNA]</scope>
    <source>
        <strain evidence="15">NCIMB 2154T</strain>
    </source>
</reference>
<dbReference type="PANTHER" id="PTHR32282:SF15">
    <property type="entry name" value="PENICILLIN-BINDING PROTEIN 1C"/>
    <property type="match status" value="1"/>
</dbReference>
<sequence length="796" mass="90669">MKKDYFFKGIYCCINNGLTYFRKHPIKIIIVSISIIAYYYCLPRKLFEVPTSTVVTAKNHELLGAVIAKDGQWRFPEVASVPKKFEICILKFEDAHFYWHFGFNPISIGKALVENIKAKRVVRGGSTISQQVIRLARNHKKRSYAEKIKELLLATRLEFRYSKEEILKLYASHAPFGGNVVGLEMASWRYFGLQPDQLSWAESATLAVLPNAPSLIYPGKNQERLKRKRNRLLRKLYEAAAIDSITYMLAIEESLPQKPFDLPTIAPHLVQEIAKKHEGKYVQSSIDIHTQKQVNSLVQQHYFRQKQNEVYNMAVLVLEVATRKIVSYVGNSPTDKAHQKDVNNVIAPRSTGSTLKPFLYAEMLQSGDLLPTQLIADIPTEIAGYSPNNFDLTFDGAVHANEALTRSLNIPAVRMLQTYGLEKFREHLRRYKIQDIDKSADYYGLPLILGGAEASLWDLCKTFAAYAGIVNHYKSLQYHYYEKEFVTPSYKHTDTVNFGAIKKENNDIDAGTAFTVLEVLTEVNRPYTDQAWKYFDTSQKVAWKTGTSFGNKDAWAIGTTPKYVVGVWVGNSDGEGRSDLTGVGSAAPLMFDVFDVLPKSTWFATPYEDLVAARICKQSGYLALPICEWELRNIPKNGVKGKSCPYHRQITVDSTVQYQVHSNCESVSKIKVLPWFVLPPLIAHYYQQKNTDYRELPSYRNDCVGIAGRNTMDFVFPTKNSSKIFLTKNEASQINPVVLKLMHTDAEAKVYWYLNDEFIGVTQHYHEQAIQPEKGNYKITVIDDFGNEKTRFINIE</sequence>
<evidence type="ECO:0000259" key="13">
    <source>
        <dbReference type="Pfam" id="PF00912"/>
    </source>
</evidence>
<dbReference type="Pfam" id="PF00905">
    <property type="entry name" value="Transpeptidase"/>
    <property type="match status" value="1"/>
</dbReference>
<evidence type="ECO:0000313" key="16">
    <source>
        <dbReference type="Proteomes" id="UP000231564"/>
    </source>
</evidence>
<keyword evidence="8" id="KW-0378">Hydrolase</keyword>
<dbReference type="Pfam" id="PF06832">
    <property type="entry name" value="BiPBP_C"/>
    <property type="match status" value="1"/>
</dbReference>
<dbReference type="PANTHER" id="PTHR32282">
    <property type="entry name" value="BINDING PROTEIN TRANSPEPTIDASE, PUTATIVE-RELATED"/>
    <property type="match status" value="1"/>
</dbReference>
<dbReference type="NCBIfam" id="TIGR02073">
    <property type="entry name" value="PBP_1c"/>
    <property type="match status" value="1"/>
</dbReference>
<dbReference type="KEGG" id="tmar:MARIT_1780"/>
<comment type="similarity">
    <text evidence="3">In the N-terminal section; belongs to the glycosyltransferase 51 family.</text>
</comment>
<dbReference type="InterPro" id="IPR050396">
    <property type="entry name" value="Glycosyltr_51/Transpeptidase"/>
</dbReference>
<dbReference type="OrthoDB" id="9766909at2"/>
<evidence type="ECO:0000256" key="10">
    <source>
        <dbReference type="ARBA" id="ARBA00044770"/>
    </source>
</evidence>
<comment type="catalytic activity">
    <reaction evidence="11">
        <text>[GlcNAc-(1-&gt;4)-Mur2Ac(oyl-L-Ala-gamma-D-Glu-L-Lys-D-Ala-D-Ala)](n)-di-trans,octa-cis-undecaprenyl diphosphate + beta-D-GlcNAc-(1-&gt;4)-Mur2Ac(oyl-L-Ala-gamma-D-Glu-L-Lys-D-Ala-D-Ala)-di-trans,octa-cis-undecaprenyl diphosphate = [GlcNAc-(1-&gt;4)-Mur2Ac(oyl-L-Ala-gamma-D-Glu-L-Lys-D-Ala-D-Ala)](n+1)-di-trans,octa-cis-undecaprenyl diphosphate + di-trans,octa-cis-undecaprenyl diphosphate + H(+)</text>
        <dbReference type="Rhea" id="RHEA:23708"/>
        <dbReference type="Rhea" id="RHEA-COMP:9602"/>
        <dbReference type="Rhea" id="RHEA-COMP:9603"/>
        <dbReference type="ChEBI" id="CHEBI:15378"/>
        <dbReference type="ChEBI" id="CHEBI:58405"/>
        <dbReference type="ChEBI" id="CHEBI:60033"/>
        <dbReference type="ChEBI" id="CHEBI:78435"/>
        <dbReference type="EC" id="2.4.99.28"/>
    </reaction>
</comment>
<evidence type="ECO:0000256" key="1">
    <source>
        <dbReference type="ARBA" id="ARBA00004752"/>
    </source>
</evidence>
<dbReference type="GO" id="GO:0004180">
    <property type="term" value="F:carboxypeptidase activity"/>
    <property type="evidence" value="ECO:0007669"/>
    <property type="project" value="UniProtKB-KW"/>
</dbReference>
<comment type="pathway">
    <text evidence="1">Cell wall biogenesis; peptidoglycan biosynthesis.</text>
</comment>
<keyword evidence="6 15" id="KW-0328">Glycosyltransferase</keyword>